<dbReference type="Proteomes" id="UP000053058">
    <property type="component" value="Unassembled WGS sequence"/>
</dbReference>
<accession>A0A0V8CSN9</accession>
<protein>
    <submittedName>
        <fullName evidence="4">PhnO protein</fullName>
    </submittedName>
</protein>
<reference evidence="5" key="1">
    <citation type="submission" date="2015-10" db="EMBL/GenBank/DDBJ databases">
        <title>Draft Genome Sequences of 11 Lactococcus lactis subspecies cremoris strains.</title>
        <authorList>
            <person name="Wels M."/>
            <person name="Backus L."/>
            <person name="Boekhorst J."/>
            <person name="Dijkstra A."/>
            <person name="Beerthuizen M."/>
            <person name="Kelly W."/>
            <person name="Siezen R."/>
            <person name="Bachmann H."/>
            <person name="Van Hijum S."/>
        </authorList>
    </citation>
    <scope>NUCLEOTIDE SEQUENCE [LARGE SCALE GENOMIC DNA]</scope>
    <source>
        <strain evidence="5">KF282</strain>
    </source>
</reference>
<evidence type="ECO:0000256" key="1">
    <source>
        <dbReference type="ARBA" id="ARBA00022679"/>
    </source>
</evidence>
<dbReference type="PANTHER" id="PTHR43800:SF1">
    <property type="entry name" value="PEPTIDYL-LYSINE N-ACETYLTRANSFERASE YJAB"/>
    <property type="match status" value="1"/>
</dbReference>
<organism evidence="4 5">
    <name type="scientific">Lactococcus lactis subsp. lactis</name>
    <name type="common">Streptococcus lactis</name>
    <dbReference type="NCBI Taxonomy" id="1360"/>
    <lineage>
        <taxon>Bacteria</taxon>
        <taxon>Bacillati</taxon>
        <taxon>Bacillota</taxon>
        <taxon>Bacilli</taxon>
        <taxon>Lactobacillales</taxon>
        <taxon>Streptococcaceae</taxon>
        <taxon>Lactococcus</taxon>
    </lineage>
</organism>
<comment type="caution">
    <text evidence="4">The sequence shown here is derived from an EMBL/GenBank/DDBJ whole genome shotgun (WGS) entry which is preliminary data.</text>
</comment>
<dbReference type="InterPro" id="IPR000182">
    <property type="entry name" value="GNAT_dom"/>
</dbReference>
<dbReference type="PANTHER" id="PTHR43800">
    <property type="entry name" value="PEPTIDYL-LYSINE N-ACETYLTRANSFERASE YJAB"/>
    <property type="match status" value="1"/>
</dbReference>
<dbReference type="GO" id="GO:0016747">
    <property type="term" value="F:acyltransferase activity, transferring groups other than amino-acyl groups"/>
    <property type="evidence" value="ECO:0007669"/>
    <property type="project" value="InterPro"/>
</dbReference>
<keyword evidence="1" id="KW-0808">Transferase</keyword>
<dbReference type="InterPro" id="IPR016181">
    <property type="entry name" value="Acyl_CoA_acyltransferase"/>
</dbReference>
<gene>
    <name evidence="4" type="ORF">KF282_1449</name>
</gene>
<evidence type="ECO:0000256" key="2">
    <source>
        <dbReference type="ARBA" id="ARBA00023315"/>
    </source>
</evidence>
<evidence type="ECO:0000313" key="4">
    <source>
        <dbReference type="EMBL" id="KSU04315.1"/>
    </source>
</evidence>
<dbReference type="Gene3D" id="3.40.630.30">
    <property type="match status" value="1"/>
</dbReference>
<dbReference type="SUPFAM" id="SSF55729">
    <property type="entry name" value="Acyl-CoA N-acyltransferases (Nat)"/>
    <property type="match status" value="1"/>
</dbReference>
<dbReference type="AlphaFoldDB" id="A0A0V8CSN9"/>
<dbReference type="Pfam" id="PF13673">
    <property type="entry name" value="Acetyltransf_10"/>
    <property type="match status" value="1"/>
</dbReference>
<dbReference type="PATRIC" id="fig|1360.105.peg.2388"/>
<proteinExistence type="predicted"/>
<name>A0A0V8CSN9_LACLL</name>
<dbReference type="CDD" id="cd04301">
    <property type="entry name" value="NAT_SF"/>
    <property type="match status" value="1"/>
</dbReference>
<keyword evidence="2" id="KW-0012">Acyltransferase</keyword>
<evidence type="ECO:0000259" key="3">
    <source>
        <dbReference type="PROSITE" id="PS51186"/>
    </source>
</evidence>
<feature type="domain" description="N-acetyltransferase" evidence="3">
    <location>
        <begin position="2"/>
        <end position="145"/>
    </location>
</feature>
<sequence>MNEISKVKRSQVLIEKLVNLWENSVKASHLFLSNKEIEEIKKYVPQALREIEHLIVETDKTENPIAFMGIYKNKLEMLFISPAHMKTGLGRKLIEEAIENYSVNELVVNEQNPKAKGFYEHLGFKVYKRNPIDEQGNQYPILFMHLG</sequence>
<dbReference type="PROSITE" id="PS51186">
    <property type="entry name" value="GNAT"/>
    <property type="match status" value="1"/>
</dbReference>
<evidence type="ECO:0000313" key="5">
    <source>
        <dbReference type="Proteomes" id="UP000053058"/>
    </source>
</evidence>
<dbReference type="RefSeq" id="WP_021463064.1">
    <property type="nucleotide sequence ID" value="NZ_CP191279.1"/>
</dbReference>
<dbReference type="EMBL" id="LKLN01000065">
    <property type="protein sequence ID" value="KSU04315.1"/>
    <property type="molecule type" value="Genomic_DNA"/>
</dbReference>